<evidence type="ECO:0000313" key="1">
    <source>
        <dbReference type="EMBL" id="CAH0715445.1"/>
    </source>
</evidence>
<dbReference type="EMBL" id="OV170230">
    <property type="protein sequence ID" value="CAH0715445.1"/>
    <property type="molecule type" value="Genomic_DNA"/>
</dbReference>
<reference evidence="1" key="1">
    <citation type="submission" date="2021-12" db="EMBL/GenBank/DDBJ databases">
        <authorList>
            <person name="Martin H S."/>
        </authorList>
    </citation>
    <scope>NUCLEOTIDE SEQUENCE</scope>
</reference>
<dbReference type="AlphaFoldDB" id="A0A8J9UVM0"/>
<name>A0A8J9UVM0_9NEOP</name>
<accession>A0A8J9UVM0</accession>
<keyword evidence="2" id="KW-1185">Reference proteome</keyword>
<sequence length="74" mass="8585">MTKRLFDGSIDFRGLEEAIEYILNEEGDPDVSYDLVAIPLDPSIITDKEEGVKMMSYKMQFREIERPGRVRCVK</sequence>
<organism evidence="1 2">
    <name type="scientific">Brenthis ino</name>
    <name type="common">lesser marbled fritillary</name>
    <dbReference type="NCBI Taxonomy" id="405034"/>
    <lineage>
        <taxon>Eukaryota</taxon>
        <taxon>Metazoa</taxon>
        <taxon>Ecdysozoa</taxon>
        <taxon>Arthropoda</taxon>
        <taxon>Hexapoda</taxon>
        <taxon>Insecta</taxon>
        <taxon>Pterygota</taxon>
        <taxon>Neoptera</taxon>
        <taxon>Endopterygota</taxon>
        <taxon>Lepidoptera</taxon>
        <taxon>Glossata</taxon>
        <taxon>Ditrysia</taxon>
        <taxon>Papilionoidea</taxon>
        <taxon>Nymphalidae</taxon>
        <taxon>Heliconiinae</taxon>
        <taxon>Argynnini</taxon>
        <taxon>Brenthis</taxon>
    </lineage>
</organism>
<dbReference type="OrthoDB" id="6916224at2759"/>
<protein>
    <submittedName>
        <fullName evidence="1">Uncharacterized protein</fullName>
    </submittedName>
</protein>
<feature type="non-terminal residue" evidence="1">
    <location>
        <position position="74"/>
    </location>
</feature>
<proteinExistence type="predicted"/>
<dbReference type="Proteomes" id="UP000838878">
    <property type="component" value="Chromosome 10"/>
</dbReference>
<gene>
    <name evidence="1" type="ORF">BINO364_LOCUS2372</name>
</gene>
<evidence type="ECO:0000313" key="2">
    <source>
        <dbReference type="Proteomes" id="UP000838878"/>
    </source>
</evidence>